<evidence type="ECO:0000313" key="2">
    <source>
        <dbReference type="Proteomes" id="UP000768646"/>
    </source>
</evidence>
<accession>A0ACB7CE89</accession>
<dbReference type="EMBL" id="JABTEG010000004">
    <property type="protein sequence ID" value="KAG4305189.1"/>
    <property type="molecule type" value="Genomic_DNA"/>
</dbReference>
<name>A0ACB7CE89_9ASCO</name>
<keyword evidence="2" id="KW-1185">Reference proteome</keyword>
<gene>
    <name evidence="1" type="ORF">PORY_001359</name>
</gene>
<organism evidence="1 2">
    <name type="scientific">Pneumocystis oryctolagi</name>
    <dbReference type="NCBI Taxonomy" id="42067"/>
    <lineage>
        <taxon>Eukaryota</taxon>
        <taxon>Fungi</taxon>
        <taxon>Dikarya</taxon>
        <taxon>Ascomycota</taxon>
        <taxon>Taphrinomycotina</taxon>
        <taxon>Pneumocystomycetes</taxon>
        <taxon>Pneumocystaceae</taxon>
        <taxon>Pneumocystis</taxon>
    </lineage>
</organism>
<dbReference type="Proteomes" id="UP000768646">
    <property type="component" value="Unassembled WGS sequence"/>
</dbReference>
<evidence type="ECO:0000313" key="1">
    <source>
        <dbReference type="EMBL" id="KAG4305189.1"/>
    </source>
</evidence>
<comment type="caution">
    <text evidence="1">The sequence shown here is derived from an EMBL/GenBank/DDBJ whole genome shotgun (WGS) entry which is preliminary data.</text>
</comment>
<reference evidence="1 2" key="1">
    <citation type="journal article" date="2021" name="Commun. Biol.">
        <title>Genomic insights into the host specific adaptation of the Pneumocystis genus.</title>
        <authorList>
            <person name="Cisse O.H."/>
            <person name="Ma L."/>
            <person name="Dekker J.P."/>
            <person name="Khil P.P."/>
            <person name="Youn J.-H."/>
            <person name="Brenchley J.M."/>
            <person name="Blair R."/>
            <person name="Pahar B."/>
            <person name="Chabe M."/>
            <person name="Van Rompay K.K.A."/>
            <person name="Keesler R."/>
            <person name="Sukura A."/>
            <person name="Hirsch V."/>
            <person name="Kutty G."/>
            <person name="Liu Y."/>
            <person name="Peng L."/>
            <person name="Chen J."/>
            <person name="Song J."/>
            <person name="Weissenbacher-Lang C."/>
            <person name="Xu J."/>
            <person name="Upham N.S."/>
            <person name="Stajich J.E."/>
            <person name="Cuomo C.A."/>
            <person name="Cushion M.T."/>
            <person name="Kovacs J.A."/>
        </authorList>
    </citation>
    <scope>NUCLEOTIDE SEQUENCE [LARGE SCALE GENOMIC DNA]</scope>
    <source>
        <strain evidence="1 2">RABM</strain>
    </source>
</reference>
<proteinExistence type="predicted"/>
<protein>
    <submittedName>
        <fullName evidence="1">Uncharacterized protein</fullName>
    </submittedName>
</protein>
<sequence>MEIQSVSQQFLSSSSDPLSKNALLTQENISNNIIPTKHNNPQTPIKLNNPKYQSRILKFKVNMSRLSLQSELSMTPISSPLPISSPILASSPVLNTIDNENTAKKPGKKTRISNNTGPRTIRKKKTEETTVIVINVGDASQRHQSQHSLIVNGSKTVSTPLLPSKLGPKANTGAINAGLRALDRTGKPCRKWYKRKITIDCVNGMQWEINGWKNDSTS</sequence>